<name>A0A517LPX0_9PEZI</name>
<evidence type="ECO:0000256" key="2">
    <source>
        <dbReference type="ARBA" id="ARBA00009265"/>
    </source>
</evidence>
<reference evidence="6 7" key="1">
    <citation type="submission" date="2019-07" db="EMBL/GenBank/DDBJ databases">
        <title>Finished genome of Venturia effusa.</title>
        <authorList>
            <person name="Young C.A."/>
            <person name="Cox M.P."/>
            <person name="Ganley A.R.D."/>
            <person name="David W.J."/>
        </authorList>
    </citation>
    <scope>NUCLEOTIDE SEQUENCE [LARGE SCALE GENOMIC DNA]</scope>
    <source>
        <strain evidence="7">albino</strain>
    </source>
</reference>
<sequence length="1050" mass="119907">MAESAKAAVPKFSSFKPKSASVRDPQPESITKEEHRKEEQNHRHKGRRRERDHDERRHKNRDKEHRRGREHVKIPSASQAVLKADASDLVTRAEGDDCMASYRIDITGDVANLKYGSLHRYSIPVYRRSGYGNVMGAGTRAKIDRLSSDEKGIVVDTPELSRSSKKRPLLKTTSHSVRSLRLIRSDAELQRLDHSRDFLALLPSRKRKRGSESPIPENGEVDYRSIEGKAKESGQPNDADLEYLTDSSGDGQNVELEVAARRTNAQLFRRTRDDPHDLTAWLEMVEHQAALLGYTPHESLSNSEQRTLAEMRLSIYEDALKAIGSDVESRTTLELGLLEEGSKIWEASKLSEKWEKFSHANKSNARICIAYLNFVQTGFASFEFEKCKSVFLRCMQNLNTQPSVGSVPRENTKTIVYIFLRLTSLMREAGYHEFSEALWQAGLELQFFRPVRVHGSLNASFEDFWESEVARIGESNARGWSSFESESQPTPEPIHIIPESVEEGEGIFRRFAIAERTIARDPRLVHAGRSLDDTGEDDPYHMVLFRDIEPILFPAMLGHDLRQDLFPAFLVFLGMPLPETENREYEAWELDPFLTSIAHRVSRVQVEESDPAVKHRCMTTEVLFSDAFCHVSLIDPDWVRRALQSLVDANLKDDTLAEYFLALEYHIAPTTAAKSAKRLLKKRPHSLRLYNAYAIIQSRLKGLADGNEVFVKTLGMAASLDALEQNNTILLWRTWVFEALRANAVPETLRRLLCVGTSMLNESVADIEAMPYLTPGIVLRTRKFLMEGRDGMLSTGLDHLAVLFIEILALFAYFESSESLQAGLDVYTEASILFQQRDKHHSPAHEHLHQAKTTLLTFHQQRASYLKPSIIRNCLIESVKLFPNNTVFLTAYTKNEKRFRLDDRVRAVLSDIVLQTTNDTVLGWSFAIWTERQRSIHLGGTPHAIRAVFDKAVQKSGKHSIALWTAYVLFEIEQGDRKRAKEVFYRGLTCLPWSKWFVLLAFEFLDKEMGVEEGKRLWRVLEEKGMRVVFDIQEQLDGMTVEMGRRMTIE</sequence>
<dbReference type="SUPFAM" id="SSF48452">
    <property type="entry name" value="TPR-like"/>
    <property type="match status" value="1"/>
</dbReference>
<evidence type="ECO:0008006" key="8">
    <source>
        <dbReference type="Google" id="ProtNLM"/>
    </source>
</evidence>
<proteinExistence type="inferred from homology"/>
<accession>A0A517LPX0</accession>
<keyword evidence="4" id="KW-0539">Nucleus</keyword>
<evidence type="ECO:0000256" key="3">
    <source>
        <dbReference type="ARBA" id="ARBA00022737"/>
    </source>
</evidence>
<evidence type="ECO:0000256" key="5">
    <source>
        <dbReference type="SAM" id="MobiDB-lite"/>
    </source>
</evidence>
<comment type="similarity">
    <text evidence="2">Belongs to the NRDE2 family.</text>
</comment>
<dbReference type="Pfam" id="PF23240">
    <property type="entry name" value="HAT_PRP39_N"/>
    <property type="match status" value="1"/>
</dbReference>
<feature type="region of interest" description="Disordered" evidence="5">
    <location>
        <begin position="229"/>
        <end position="249"/>
    </location>
</feature>
<dbReference type="AlphaFoldDB" id="A0A517LPX0"/>
<feature type="compositionally biased region" description="Basic and acidic residues" evidence="5">
    <location>
        <begin position="49"/>
        <end position="72"/>
    </location>
</feature>
<evidence type="ECO:0000313" key="6">
    <source>
        <dbReference type="EMBL" id="QDS77679.1"/>
    </source>
</evidence>
<dbReference type="InterPro" id="IPR013633">
    <property type="entry name" value="NRDE-2"/>
</dbReference>
<dbReference type="GO" id="GO:0031048">
    <property type="term" value="P:regulatory ncRNA-mediated heterochromatin formation"/>
    <property type="evidence" value="ECO:0007669"/>
    <property type="project" value="TreeGrafter"/>
</dbReference>
<dbReference type="PANTHER" id="PTHR13471">
    <property type="entry name" value="TETRATRICOPEPTIDE-LIKE HELICAL"/>
    <property type="match status" value="1"/>
</dbReference>
<dbReference type="Gene3D" id="1.25.40.10">
    <property type="entry name" value="Tetratricopeptide repeat domain"/>
    <property type="match status" value="1"/>
</dbReference>
<evidence type="ECO:0000313" key="7">
    <source>
        <dbReference type="Proteomes" id="UP000316270"/>
    </source>
</evidence>
<evidence type="ECO:0000256" key="4">
    <source>
        <dbReference type="ARBA" id="ARBA00023242"/>
    </source>
</evidence>
<dbReference type="OrthoDB" id="297219at2759"/>
<dbReference type="Pfam" id="PF08424">
    <property type="entry name" value="NRDE-2"/>
    <property type="match status" value="1"/>
</dbReference>
<feature type="compositionally biased region" description="Low complexity" evidence="5">
    <location>
        <begin position="8"/>
        <end position="22"/>
    </location>
</feature>
<dbReference type="InterPro" id="IPR003107">
    <property type="entry name" value="HAT"/>
</dbReference>
<dbReference type="STRING" id="50376.A0A517LPX0"/>
<dbReference type="PANTHER" id="PTHR13471:SF0">
    <property type="entry name" value="NUCLEAR EXOSOME REGULATOR NRDE2"/>
    <property type="match status" value="1"/>
</dbReference>
<keyword evidence="3" id="KW-0677">Repeat</keyword>
<gene>
    <name evidence="6" type="ORF">FKW77_003560</name>
</gene>
<dbReference type="SMART" id="SM00386">
    <property type="entry name" value="HAT"/>
    <property type="match status" value="2"/>
</dbReference>
<dbReference type="GO" id="GO:0071013">
    <property type="term" value="C:catalytic step 2 spliceosome"/>
    <property type="evidence" value="ECO:0007669"/>
    <property type="project" value="TreeGrafter"/>
</dbReference>
<comment type="subcellular location">
    <subcellularLocation>
        <location evidence="1">Nucleus</location>
    </subcellularLocation>
</comment>
<dbReference type="GO" id="GO:0006396">
    <property type="term" value="P:RNA processing"/>
    <property type="evidence" value="ECO:0007669"/>
    <property type="project" value="InterPro"/>
</dbReference>
<feature type="compositionally biased region" description="Basic and acidic residues" evidence="5">
    <location>
        <begin position="30"/>
        <end position="41"/>
    </location>
</feature>
<protein>
    <recommendedName>
        <fullName evidence="8">DUF1740-domain-containing protein</fullName>
    </recommendedName>
</protein>
<feature type="region of interest" description="Disordered" evidence="5">
    <location>
        <begin position="1"/>
        <end position="72"/>
    </location>
</feature>
<dbReference type="GO" id="GO:1902369">
    <property type="term" value="P:negative regulation of RNA catabolic process"/>
    <property type="evidence" value="ECO:0007669"/>
    <property type="project" value="TreeGrafter"/>
</dbReference>
<keyword evidence="7" id="KW-1185">Reference proteome</keyword>
<dbReference type="Proteomes" id="UP000316270">
    <property type="component" value="Chromosome 18"/>
</dbReference>
<evidence type="ECO:0000256" key="1">
    <source>
        <dbReference type="ARBA" id="ARBA00004123"/>
    </source>
</evidence>
<dbReference type="InterPro" id="IPR011990">
    <property type="entry name" value="TPR-like_helical_dom_sf"/>
</dbReference>
<organism evidence="6 7">
    <name type="scientific">Venturia effusa</name>
    <dbReference type="NCBI Taxonomy" id="50376"/>
    <lineage>
        <taxon>Eukaryota</taxon>
        <taxon>Fungi</taxon>
        <taxon>Dikarya</taxon>
        <taxon>Ascomycota</taxon>
        <taxon>Pezizomycotina</taxon>
        <taxon>Dothideomycetes</taxon>
        <taxon>Pleosporomycetidae</taxon>
        <taxon>Venturiales</taxon>
        <taxon>Venturiaceae</taxon>
        <taxon>Venturia</taxon>
    </lineage>
</organism>
<dbReference type="EMBL" id="CP042202">
    <property type="protein sequence ID" value="QDS77679.1"/>
    <property type="molecule type" value="Genomic_DNA"/>
</dbReference>